<evidence type="ECO:0000313" key="9">
    <source>
        <dbReference type="Proteomes" id="UP000010310"/>
    </source>
</evidence>
<evidence type="ECO:0000256" key="5">
    <source>
        <dbReference type="PIRSR" id="PIRSR602081-2"/>
    </source>
</evidence>
<dbReference type="InterPro" id="IPR002081">
    <property type="entry name" value="Cryptochrome/DNA_photolyase_1"/>
</dbReference>
<dbReference type="GO" id="GO:0003677">
    <property type="term" value="F:DNA binding"/>
    <property type="evidence" value="ECO:0007669"/>
    <property type="project" value="TreeGrafter"/>
</dbReference>
<dbReference type="STRING" id="1208365.B273_0580"/>
<dbReference type="InterPro" id="IPR036155">
    <property type="entry name" value="Crypto/Photolyase_N_sf"/>
</dbReference>
<dbReference type="Gene3D" id="1.25.40.80">
    <property type="match status" value="1"/>
</dbReference>
<feature type="domain" description="Photolyase/cryptochrome alpha/beta" evidence="7">
    <location>
        <begin position="3"/>
        <end position="136"/>
    </location>
</feature>
<comment type="caution">
    <text evidence="8">The sequence shown here is derived from an EMBL/GenBank/DDBJ whole genome shotgun (WGS) entry which is preliminary data.</text>
</comment>
<dbReference type="SUPFAM" id="SSF52425">
    <property type="entry name" value="Cryptochrome/photolyase, N-terminal domain"/>
    <property type="match status" value="1"/>
</dbReference>
<keyword evidence="2 4" id="KW-0285">Flavoprotein</keyword>
<feature type="binding site" evidence="4">
    <location>
        <begin position="237"/>
        <end position="241"/>
    </location>
    <ligand>
        <name>FAD</name>
        <dbReference type="ChEBI" id="CHEBI:57692"/>
    </ligand>
</feature>
<dbReference type="Proteomes" id="UP000010310">
    <property type="component" value="Unassembled WGS sequence"/>
</dbReference>
<feature type="site" description="Electron transfer via tryptophanyl radical" evidence="5">
    <location>
        <position position="364"/>
    </location>
</feature>
<evidence type="ECO:0000256" key="6">
    <source>
        <dbReference type="RuleBase" id="RU004182"/>
    </source>
</evidence>
<keyword evidence="3 4" id="KW-0274">FAD</keyword>
<dbReference type="PROSITE" id="PS51645">
    <property type="entry name" value="PHR_CRY_ALPHA_BETA"/>
    <property type="match status" value="1"/>
</dbReference>
<dbReference type="InterPro" id="IPR014729">
    <property type="entry name" value="Rossmann-like_a/b/a_fold"/>
</dbReference>
<evidence type="ECO:0000256" key="4">
    <source>
        <dbReference type="PIRSR" id="PIRSR602081-1"/>
    </source>
</evidence>
<evidence type="ECO:0000256" key="3">
    <source>
        <dbReference type="ARBA" id="ARBA00022827"/>
    </source>
</evidence>
<organism evidence="8 9">
    <name type="scientific">SAR86 cluster bacterium SAR86E</name>
    <dbReference type="NCBI Taxonomy" id="1208365"/>
    <lineage>
        <taxon>Bacteria</taxon>
        <taxon>Pseudomonadati</taxon>
        <taxon>Pseudomonadota</taxon>
        <taxon>Gammaproteobacteria</taxon>
        <taxon>SAR86 cluster</taxon>
    </lineage>
</organism>
<dbReference type="InterPro" id="IPR005101">
    <property type="entry name" value="Cryptochr/Photolyase_FAD-bd"/>
</dbReference>
<dbReference type="EMBL" id="AMWX01000012">
    <property type="protein sequence ID" value="EKO36245.1"/>
    <property type="molecule type" value="Genomic_DNA"/>
</dbReference>
<feature type="binding site" evidence="4">
    <location>
        <position position="225"/>
    </location>
    <ligand>
        <name>FAD</name>
        <dbReference type="ChEBI" id="CHEBI:57692"/>
    </ligand>
</feature>
<protein>
    <submittedName>
        <fullName evidence="8">Putative deoxyribodipyrimidine photo-lyase</fullName>
    </submittedName>
</protein>
<proteinExistence type="inferred from homology"/>
<keyword evidence="9" id="KW-1185">Reference proteome</keyword>
<evidence type="ECO:0000259" key="7">
    <source>
        <dbReference type="PROSITE" id="PS51645"/>
    </source>
</evidence>
<sequence length="475" mass="55024">MPMKGLIWFRTDLRLDDNPALLDAIDKCDEVAGIYIFSENQWNDHNESNVKLSFLIKNLEILEKSLSNLNIPLITLNTNSFKSLPKDLNNFSVTNNINQVFWNNEFGINESKRDDLSAQILNNSNIHVSRFDDQVIYEPGILRTGQGKPFSVFTPFKRRWIENFDMNFLEIRKPSALKKSISLNNESSKIQYSKIHKVDIDLWPAGEDAAAARLSNFLELKSRDYNQSRNSPILDGTSRISPYLALGILSPRRCILEGMKLNNFELTSGNKGICKWIDEIVWREFYRNIMHSFPKVSLNKPFQDYTDSIKWRHCDNELKAFYEGRTGFPIVDAGIRQMLTEGWMHNRLRMVVAMFFTKNMLHDWRLGEEFFMKNLIDGDFSSNNGGWQWSASTGTDAAPYFRIFNPITQSQNFDPNGDFIKKFIPELKDVSLKNIHQPKQDLFSSSDYPAPMLDLKTSRLRAIEAFKTAREFNNS</sequence>
<dbReference type="Gene3D" id="1.10.579.10">
    <property type="entry name" value="DNA Cyclobutane Dipyrimidine Photolyase, subunit A, domain 3"/>
    <property type="match status" value="1"/>
</dbReference>
<dbReference type="PATRIC" id="fig|1208365.4.peg.1174"/>
<evidence type="ECO:0000256" key="1">
    <source>
        <dbReference type="ARBA" id="ARBA00001932"/>
    </source>
</evidence>
<keyword evidence="6" id="KW-0157">Chromophore</keyword>
<dbReference type="GO" id="GO:0071949">
    <property type="term" value="F:FAD binding"/>
    <property type="evidence" value="ECO:0007669"/>
    <property type="project" value="TreeGrafter"/>
</dbReference>
<dbReference type="PRINTS" id="PR00147">
    <property type="entry name" value="DNAPHOTLYASE"/>
</dbReference>
<dbReference type="InterPro" id="IPR006050">
    <property type="entry name" value="DNA_photolyase_N"/>
</dbReference>
<dbReference type="Gene3D" id="3.40.50.620">
    <property type="entry name" value="HUPs"/>
    <property type="match status" value="1"/>
</dbReference>
<dbReference type="InterPro" id="IPR036134">
    <property type="entry name" value="Crypto/Photolyase_FAD-like_sf"/>
</dbReference>
<feature type="site" description="Electron transfer via tryptophanyl radical" evidence="5">
    <location>
        <position position="311"/>
    </location>
</feature>
<keyword evidence="8" id="KW-0456">Lyase</keyword>
<dbReference type="AlphaFoldDB" id="K6GGV0"/>
<feature type="site" description="Electron transfer via tryptophanyl radical" evidence="5">
    <location>
        <position position="387"/>
    </location>
</feature>
<feature type="binding site" evidence="4">
    <location>
        <position position="276"/>
    </location>
    <ligand>
        <name>FAD</name>
        <dbReference type="ChEBI" id="CHEBI:57692"/>
    </ligand>
</feature>
<comment type="cofactor">
    <cofactor evidence="1">
        <name>(6R)-5,10-methylene-5,6,7,8-tetrahydrofolate</name>
        <dbReference type="ChEBI" id="CHEBI:15636"/>
    </cofactor>
</comment>
<reference evidence="8 9" key="1">
    <citation type="submission" date="2012-09" db="EMBL/GenBank/DDBJ databases">
        <authorList>
            <person name="Dupont C.L."/>
            <person name="Rusch D.B."/>
            <person name="Lombardo M.-J."/>
            <person name="Novotny M."/>
            <person name="Yee-Greenbaum J."/>
            <person name="Laskin R."/>
        </authorList>
    </citation>
    <scope>NUCLEOTIDE SEQUENCE [LARGE SCALE GENOMIC DNA]</scope>
    <source>
        <strain evidence="8">SAR86E</strain>
    </source>
</reference>
<dbReference type="Pfam" id="PF03441">
    <property type="entry name" value="FAD_binding_7"/>
    <property type="match status" value="1"/>
</dbReference>
<dbReference type="PANTHER" id="PTHR11455">
    <property type="entry name" value="CRYPTOCHROME"/>
    <property type="match status" value="1"/>
</dbReference>
<comment type="similarity">
    <text evidence="6">Belongs to the DNA photolyase family.</text>
</comment>
<dbReference type="GO" id="GO:0003904">
    <property type="term" value="F:deoxyribodipyrimidine photo-lyase activity"/>
    <property type="evidence" value="ECO:0007669"/>
    <property type="project" value="TreeGrafter"/>
</dbReference>
<dbReference type="GO" id="GO:0009416">
    <property type="term" value="P:response to light stimulus"/>
    <property type="evidence" value="ECO:0007669"/>
    <property type="project" value="TreeGrafter"/>
</dbReference>
<evidence type="ECO:0000256" key="2">
    <source>
        <dbReference type="ARBA" id="ARBA00022630"/>
    </source>
</evidence>
<feature type="binding site" evidence="4">
    <location>
        <begin position="377"/>
        <end position="379"/>
    </location>
    <ligand>
        <name>FAD</name>
        <dbReference type="ChEBI" id="CHEBI:57692"/>
    </ligand>
</feature>
<dbReference type="PANTHER" id="PTHR11455:SF9">
    <property type="entry name" value="CRYPTOCHROME CIRCADIAN CLOCK 5 ISOFORM X1"/>
    <property type="match status" value="1"/>
</dbReference>
<name>K6GGV0_9GAMM</name>
<dbReference type="Pfam" id="PF00875">
    <property type="entry name" value="DNA_photolyase"/>
    <property type="match status" value="1"/>
</dbReference>
<accession>K6GGV0</accession>
<feature type="binding site" evidence="4">
    <location>
        <begin position="279"/>
        <end position="286"/>
    </location>
    <ligand>
        <name>FAD</name>
        <dbReference type="ChEBI" id="CHEBI:57692"/>
    </ligand>
</feature>
<comment type="cofactor">
    <cofactor evidence="4">
        <name>FAD</name>
        <dbReference type="ChEBI" id="CHEBI:57692"/>
    </cofactor>
    <text evidence="4">Binds 1 FAD per subunit.</text>
</comment>
<evidence type="ECO:0000313" key="8">
    <source>
        <dbReference type="EMBL" id="EKO36245.1"/>
    </source>
</evidence>
<gene>
    <name evidence="8" type="ORF">B273_0580</name>
</gene>
<dbReference type="SUPFAM" id="SSF48173">
    <property type="entry name" value="Cryptochrome/photolyase FAD-binding domain"/>
    <property type="match status" value="1"/>
</dbReference>